<evidence type="ECO:0000256" key="1">
    <source>
        <dbReference type="SAM" id="SignalP"/>
    </source>
</evidence>
<proteinExistence type="predicted"/>
<name>A0A9X2CEU7_9GAMM</name>
<comment type="caution">
    <text evidence="2">The sequence shown here is derived from an EMBL/GenBank/DDBJ whole genome shotgun (WGS) entry which is preliminary data.</text>
</comment>
<gene>
    <name evidence="2" type="ORF">L2749_16150</name>
</gene>
<dbReference type="Proteomes" id="UP001139408">
    <property type="component" value="Unassembled WGS sequence"/>
</dbReference>
<feature type="chain" id="PRO_5040828624" evidence="1">
    <location>
        <begin position="22"/>
        <end position="57"/>
    </location>
</feature>
<keyword evidence="1" id="KW-0732">Signal</keyword>
<organism evidence="2 3">
    <name type="scientific">Shewanella algicola</name>
    <dbReference type="NCBI Taxonomy" id="640633"/>
    <lineage>
        <taxon>Bacteria</taxon>
        <taxon>Pseudomonadati</taxon>
        <taxon>Pseudomonadota</taxon>
        <taxon>Gammaproteobacteria</taxon>
        <taxon>Alteromonadales</taxon>
        <taxon>Shewanellaceae</taxon>
        <taxon>Shewanella</taxon>
    </lineage>
</organism>
<keyword evidence="3" id="KW-1185">Reference proteome</keyword>
<protein>
    <submittedName>
        <fullName evidence="2">Uncharacterized protein</fullName>
    </submittedName>
</protein>
<dbReference type="EMBL" id="JAKILJ010000041">
    <property type="protein sequence ID" value="MCL1106766.1"/>
    <property type="molecule type" value="Genomic_DNA"/>
</dbReference>
<dbReference type="RefSeq" id="WP_188926123.1">
    <property type="nucleotide sequence ID" value="NZ_BMQI01000039.1"/>
</dbReference>
<feature type="signal peptide" evidence="1">
    <location>
        <begin position="1"/>
        <end position="21"/>
    </location>
</feature>
<dbReference type="AlphaFoldDB" id="A0A9X2CEU7"/>
<accession>A0A9X2CEU7</accession>
<reference evidence="2" key="1">
    <citation type="submission" date="2022-01" db="EMBL/GenBank/DDBJ databases">
        <title>Whole genome-based taxonomy of the Shewanellaceae.</title>
        <authorList>
            <person name="Martin-Rodriguez A.J."/>
        </authorList>
    </citation>
    <scope>NUCLEOTIDE SEQUENCE</scope>
    <source>
        <strain evidence="2">DSM 23803</strain>
    </source>
</reference>
<sequence length="57" mass="6075">MNTLFKPTLIALACFSTMAMSAEMSVSTSTSAQADVQFSQDQSTHMSVSANQRLISA</sequence>
<evidence type="ECO:0000313" key="2">
    <source>
        <dbReference type="EMBL" id="MCL1106766.1"/>
    </source>
</evidence>
<evidence type="ECO:0000313" key="3">
    <source>
        <dbReference type="Proteomes" id="UP001139408"/>
    </source>
</evidence>